<reference evidence="1" key="1">
    <citation type="journal article" date="2014" name="Front. Microbiol.">
        <title>High frequency of phylogenetically diverse reductive dehalogenase-homologous genes in deep subseafloor sedimentary metagenomes.</title>
        <authorList>
            <person name="Kawai M."/>
            <person name="Futagami T."/>
            <person name="Toyoda A."/>
            <person name="Takaki Y."/>
            <person name="Nishi S."/>
            <person name="Hori S."/>
            <person name="Arai W."/>
            <person name="Tsubouchi T."/>
            <person name="Morono Y."/>
            <person name="Uchiyama I."/>
            <person name="Ito T."/>
            <person name="Fujiyama A."/>
            <person name="Inagaki F."/>
            <person name="Takami H."/>
        </authorList>
    </citation>
    <scope>NUCLEOTIDE SEQUENCE</scope>
    <source>
        <strain evidence="1">Expedition CK06-06</strain>
    </source>
</reference>
<dbReference type="EMBL" id="BART01006631">
    <property type="protein sequence ID" value="GAG67079.1"/>
    <property type="molecule type" value="Genomic_DNA"/>
</dbReference>
<gene>
    <name evidence="1" type="ORF">S01H4_15136</name>
</gene>
<organism evidence="1">
    <name type="scientific">marine sediment metagenome</name>
    <dbReference type="NCBI Taxonomy" id="412755"/>
    <lineage>
        <taxon>unclassified sequences</taxon>
        <taxon>metagenomes</taxon>
        <taxon>ecological metagenomes</taxon>
    </lineage>
</organism>
<evidence type="ECO:0000313" key="1">
    <source>
        <dbReference type="EMBL" id="GAG67079.1"/>
    </source>
</evidence>
<feature type="non-terminal residue" evidence="1">
    <location>
        <position position="54"/>
    </location>
</feature>
<sequence>MRKMKFKIIRLSKSALFLTMIFLVLIQLTNIAPSGKADVPVRTDISVHVANDMI</sequence>
<comment type="caution">
    <text evidence="1">The sequence shown here is derived from an EMBL/GenBank/DDBJ whole genome shotgun (WGS) entry which is preliminary data.</text>
</comment>
<name>X0ZCU2_9ZZZZ</name>
<proteinExistence type="predicted"/>
<protein>
    <submittedName>
        <fullName evidence="1">Uncharacterized protein</fullName>
    </submittedName>
</protein>
<accession>X0ZCU2</accession>
<dbReference type="AlphaFoldDB" id="X0ZCU2"/>